<dbReference type="OrthoDB" id="531086at2"/>
<reference evidence="1 2" key="1">
    <citation type="journal article" date="2013" name="PLoS ONE">
        <title>Cultivation and Complete Genome Sequencing of Gloeobacter kilaueensis sp. nov., from a Lava Cave in Kilauea Caldera, Hawai'i.</title>
        <authorList>
            <person name="Saw J.H."/>
            <person name="Schatz M."/>
            <person name="Brown M.V."/>
            <person name="Kunkel D.D."/>
            <person name="Foster J.S."/>
            <person name="Shick H."/>
            <person name="Christensen S."/>
            <person name="Hou S."/>
            <person name="Wan X."/>
            <person name="Donachie S.P."/>
        </authorList>
    </citation>
    <scope>NUCLEOTIDE SEQUENCE [LARGE SCALE GENOMIC DNA]</scope>
    <source>
        <strain evidence="2">JS</strain>
    </source>
</reference>
<dbReference type="Proteomes" id="UP000017396">
    <property type="component" value="Chromosome"/>
</dbReference>
<gene>
    <name evidence="1" type="ORF">GKIL_4311</name>
</gene>
<evidence type="ECO:0000313" key="1">
    <source>
        <dbReference type="EMBL" id="AGY60557.1"/>
    </source>
</evidence>
<organism evidence="1 2">
    <name type="scientific">Gloeobacter kilaueensis (strain ATCC BAA-2537 / CCAP 1431/1 / ULC 316 / JS1)</name>
    <dbReference type="NCBI Taxonomy" id="1183438"/>
    <lineage>
        <taxon>Bacteria</taxon>
        <taxon>Bacillati</taxon>
        <taxon>Cyanobacteriota</taxon>
        <taxon>Cyanophyceae</taxon>
        <taxon>Gloeobacterales</taxon>
        <taxon>Gloeobacteraceae</taxon>
        <taxon>Gloeobacter</taxon>
    </lineage>
</organism>
<accession>U5QNJ2</accession>
<dbReference type="EMBL" id="CP003587">
    <property type="protein sequence ID" value="AGY60557.1"/>
    <property type="molecule type" value="Genomic_DNA"/>
</dbReference>
<keyword evidence="2" id="KW-1185">Reference proteome</keyword>
<dbReference type="KEGG" id="glj:GKIL_4311"/>
<dbReference type="RefSeq" id="WP_023175924.1">
    <property type="nucleotide sequence ID" value="NC_022600.1"/>
</dbReference>
<dbReference type="AlphaFoldDB" id="U5QNJ2"/>
<protein>
    <submittedName>
        <fullName evidence="1">Uncharacterized protein</fullName>
    </submittedName>
</protein>
<evidence type="ECO:0000313" key="2">
    <source>
        <dbReference type="Proteomes" id="UP000017396"/>
    </source>
</evidence>
<sequence>MLSQIVRPMVHTQIRLLASSEAPRSTLMNLLAQWLGFIGVRAQITHLEPDTSRIHIAFCVEKPEACDLYDWQHILGKLRSAPTESPTGTAQLSAFQERQLHRLLAHMIQVGNPDPTPPWEHLRPQLVSLGFAESTLTGIRACLAEPQPLDEILAHLEPDVAALALARAVGIAMLDRQINASEDSALKALLRTMSRSH</sequence>
<name>U5QNJ2_GLOK1</name>
<proteinExistence type="predicted"/>
<dbReference type="eggNOG" id="ENOG50302EY">
    <property type="taxonomic scope" value="Bacteria"/>
</dbReference>
<dbReference type="STRING" id="1183438.GKIL_4311"/>
<dbReference type="HOGENOM" id="CLU_1389114_0_0_3"/>